<accession>A0A2P4WWL3</accession>
<dbReference type="OrthoDB" id="294251at2759"/>
<dbReference type="Proteomes" id="UP000237271">
    <property type="component" value="Unassembled WGS sequence"/>
</dbReference>
<feature type="compositionally biased region" description="Low complexity" evidence="1">
    <location>
        <begin position="362"/>
        <end position="372"/>
    </location>
</feature>
<evidence type="ECO:0000313" key="2">
    <source>
        <dbReference type="EMBL" id="POM57672.1"/>
    </source>
</evidence>
<proteinExistence type="predicted"/>
<dbReference type="AlphaFoldDB" id="A0A2P4WWL3"/>
<evidence type="ECO:0008006" key="4">
    <source>
        <dbReference type="Google" id="ProtNLM"/>
    </source>
</evidence>
<protein>
    <recommendedName>
        <fullName evidence="4">BAR domain-containing protein</fullName>
    </recommendedName>
</protein>
<sequence length="527" mass="58814">MLQGLRRTINRYAPRVKETPEEREEERLRDDATPLEAAVWHFNRQDKNLRKLQKYTTQMLDQIQVACTTMATVAEIFSETCSLETEDGCVGGDYKTAMKMIEQGEAESMEQSIRFTVLDPLQARLERYDQLRELIKAWDKLVAESKMLRAVTLKMQSSRLEDDDKRIQTELDLHQVAEALHKMEAALLPQLEDALQAGTANTNDLFNTTRLQTALFFRNANQSVLSSLSQDEQEIVAETNQSIKFSSRLSKMSSLASDGWTEVDGSNSSTAPDGVEAISGSDEDDECNGLSITLEDFEAGRVPQVHQPEDEDAKVEIVRKPADTQKLVTLASYPVIIRNDADDKEVQGKYADGAQSNRTRRSTSPSPRAGSSKQITPQRTTSMFSSIRKTIRGKLSYATGETRIIRQSSAPIIDTLDKCTANSPRKSCEQLVIIPQSPTEWLAIEDCMWEIDVRDVKSPGKSVLAADSISSDACDLLSGLLTKDDSLYFECLSYLRVEDLACLSKVSVLVYGNLPIGKRILMSILSN</sequence>
<feature type="compositionally biased region" description="Polar residues" evidence="1">
    <location>
        <begin position="373"/>
        <end position="383"/>
    </location>
</feature>
<gene>
    <name evidence="2" type="ORF">PHPALM_37786</name>
</gene>
<organism evidence="2 3">
    <name type="scientific">Phytophthora palmivora</name>
    <dbReference type="NCBI Taxonomy" id="4796"/>
    <lineage>
        <taxon>Eukaryota</taxon>
        <taxon>Sar</taxon>
        <taxon>Stramenopiles</taxon>
        <taxon>Oomycota</taxon>
        <taxon>Peronosporomycetes</taxon>
        <taxon>Peronosporales</taxon>
        <taxon>Peronosporaceae</taxon>
        <taxon>Phytophthora</taxon>
    </lineage>
</organism>
<dbReference type="SUPFAM" id="SSF103657">
    <property type="entry name" value="BAR/IMD domain-like"/>
    <property type="match status" value="1"/>
</dbReference>
<feature type="region of interest" description="Disordered" evidence="1">
    <location>
        <begin position="260"/>
        <end position="287"/>
    </location>
</feature>
<keyword evidence="3" id="KW-1185">Reference proteome</keyword>
<evidence type="ECO:0000313" key="3">
    <source>
        <dbReference type="Proteomes" id="UP000237271"/>
    </source>
</evidence>
<evidence type="ECO:0000256" key="1">
    <source>
        <dbReference type="SAM" id="MobiDB-lite"/>
    </source>
</evidence>
<dbReference type="EMBL" id="NCKW01020578">
    <property type="protein sequence ID" value="POM57672.1"/>
    <property type="molecule type" value="Genomic_DNA"/>
</dbReference>
<name>A0A2P4WWL3_9STRA</name>
<feature type="region of interest" description="Disordered" evidence="1">
    <location>
        <begin position="1"/>
        <end position="30"/>
    </location>
</feature>
<comment type="caution">
    <text evidence="2">The sequence shown here is derived from an EMBL/GenBank/DDBJ whole genome shotgun (WGS) entry which is preliminary data.</text>
</comment>
<dbReference type="Gene3D" id="1.20.1270.60">
    <property type="entry name" value="Arfaptin homology (AH) domain/BAR domain"/>
    <property type="match status" value="1"/>
</dbReference>
<feature type="compositionally biased region" description="Basic and acidic residues" evidence="1">
    <location>
        <begin position="15"/>
        <end position="30"/>
    </location>
</feature>
<feature type="region of interest" description="Disordered" evidence="1">
    <location>
        <begin position="346"/>
        <end position="383"/>
    </location>
</feature>
<reference evidence="2 3" key="1">
    <citation type="journal article" date="2017" name="Genome Biol. Evol.">
        <title>Phytophthora megakarya and P. palmivora, closely related causal agents of cacao black pod rot, underwent increases in genome sizes and gene numbers by different mechanisms.</title>
        <authorList>
            <person name="Ali S.S."/>
            <person name="Shao J."/>
            <person name="Lary D.J."/>
            <person name="Kronmiller B."/>
            <person name="Shen D."/>
            <person name="Strem M.D."/>
            <person name="Amoako-Attah I."/>
            <person name="Akrofi A.Y."/>
            <person name="Begoude B.A."/>
            <person name="Ten Hoopen G.M."/>
            <person name="Coulibaly K."/>
            <person name="Kebe B.I."/>
            <person name="Melnick R.L."/>
            <person name="Guiltinan M.J."/>
            <person name="Tyler B.M."/>
            <person name="Meinhardt L.W."/>
            <person name="Bailey B.A."/>
        </authorList>
    </citation>
    <scope>NUCLEOTIDE SEQUENCE [LARGE SCALE GENOMIC DNA]</scope>
    <source>
        <strain evidence="3">sbr112.9</strain>
    </source>
</reference>
<dbReference type="InterPro" id="IPR027267">
    <property type="entry name" value="AH/BAR_dom_sf"/>
</dbReference>